<dbReference type="AlphaFoldDB" id="A0A3R6AWM8"/>
<sequence>MLNKEKYAKEIIEIACNGGNIAVVNGKLENCRKTQCNECNFNGGTIRDCEIKTRKWANSEYVEPIEPQVDWSRVPVDTPILVRHSESCGWDRRYFAKYNNGLVYAWKQGTTSWSAEDPAYVCEWKYAKLAKSEDQNVDKQD</sequence>
<protein>
    <submittedName>
        <fullName evidence="1">Uncharacterized protein</fullName>
    </submittedName>
</protein>
<dbReference type="RefSeq" id="WP_118598013.1">
    <property type="nucleotide sequence ID" value="NZ_QSHO01000008.1"/>
</dbReference>
<accession>A0A3R6AWM8</accession>
<comment type="caution">
    <text evidence="1">The sequence shown here is derived from an EMBL/GenBank/DDBJ whole genome shotgun (WGS) entry which is preliminary data.</text>
</comment>
<evidence type="ECO:0000313" key="2">
    <source>
        <dbReference type="Proteomes" id="UP000283513"/>
    </source>
</evidence>
<dbReference type="Proteomes" id="UP000283513">
    <property type="component" value="Unassembled WGS sequence"/>
</dbReference>
<name>A0A3R6AWM8_9FIRM</name>
<organism evidence="1 2">
    <name type="scientific">Roseburia intestinalis</name>
    <dbReference type="NCBI Taxonomy" id="166486"/>
    <lineage>
        <taxon>Bacteria</taxon>
        <taxon>Bacillati</taxon>
        <taxon>Bacillota</taxon>
        <taxon>Clostridia</taxon>
        <taxon>Lachnospirales</taxon>
        <taxon>Lachnospiraceae</taxon>
        <taxon>Roseburia</taxon>
    </lineage>
</organism>
<dbReference type="EMBL" id="QSHO01000008">
    <property type="protein sequence ID" value="RHC16759.1"/>
    <property type="molecule type" value="Genomic_DNA"/>
</dbReference>
<reference evidence="1 2" key="1">
    <citation type="submission" date="2018-08" db="EMBL/GenBank/DDBJ databases">
        <title>A genome reference for cultivated species of the human gut microbiota.</title>
        <authorList>
            <person name="Zou Y."/>
            <person name="Xue W."/>
            <person name="Luo G."/>
        </authorList>
    </citation>
    <scope>NUCLEOTIDE SEQUENCE [LARGE SCALE GENOMIC DNA]</scope>
    <source>
        <strain evidence="1 2">AM37-1AC</strain>
    </source>
</reference>
<gene>
    <name evidence="1" type="ORF">DW856_10650</name>
</gene>
<proteinExistence type="predicted"/>
<evidence type="ECO:0000313" key="1">
    <source>
        <dbReference type="EMBL" id="RHC16759.1"/>
    </source>
</evidence>